<evidence type="ECO:0000313" key="1">
    <source>
        <dbReference type="EMBL" id="OLY77650.1"/>
    </source>
</evidence>
<dbReference type="EMBL" id="LSSL01007755">
    <property type="protein sequence ID" value="OLY77650.1"/>
    <property type="molecule type" value="Genomic_DNA"/>
</dbReference>
<reference evidence="1 2" key="1">
    <citation type="journal article" date="2016" name="Mol. Biol. Evol.">
        <title>Genome-Wide Survey of Gut Fungi (Harpellales) Reveals the First Horizontally Transferred Ubiquitin Gene from a Mosquito Host.</title>
        <authorList>
            <person name="Wang Y."/>
            <person name="White M.M."/>
            <person name="Kvist S."/>
            <person name="Moncalvo J.M."/>
        </authorList>
    </citation>
    <scope>NUCLEOTIDE SEQUENCE [LARGE SCALE GENOMIC DNA]</scope>
    <source>
        <strain evidence="1 2">ALG-7-W6</strain>
    </source>
</reference>
<dbReference type="Proteomes" id="UP000187455">
    <property type="component" value="Unassembled WGS sequence"/>
</dbReference>
<protein>
    <submittedName>
        <fullName evidence="1">Uncharacterized protein</fullName>
    </submittedName>
</protein>
<sequence>MPVQISRTFHKPNTQIDHVSGWETRCRPVFLEFQQKSETGTSYHHSSQYIEEDCDMVTGTSAALNRTSTPASGNIRGYRSKKRKISISNKKTLCLMAWMISE</sequence>
<comment type="caution">
    <text evidence="1">The sequence shown here is derived from an EMBL/GenBank/DDBJ whole genome shotgun (WGS) entry which is preliminary data.</text>
</comment>
<dbReference type="AlphaFoldDB" id="A0A1R0GL98"/>
<gene>
    <name evidence="1" type="ORF">AYI68_g8317</name>
</gene>
<keyword evidence="2" id="KW-1185">Reference proteome</keyword>
<accession>A0A1R0GL98</accession>
<organism evidence="1 2">
    <name type="scientific">Smittium mucronatum</name>
    <dbReference type="NCBI Taxonomy" id="133383"/>
    <lineage>
        <taxon>Eukaryota</taxon>
        <taxon>Fungi</taxon>
        <taxon>Fungi incertae sedis</taxon>
        <taxon>Zoopagomycota</taxon>
        <taxon>Kickxellomycotina</taxon>
        <taxon>Harpellomycetes</taxon>
        <taxon>Harpellales</taxon>
        <taxon>Legeriomycetaceae</taxon>
        <taxon>Smittium</taxon>
    </lineage>
</organism>
<name>A0A1R0GL98_9FUNG</name>
<proteinExistence type="predicted"/>
<evidence type="ECO:0000313" key="2">
    <source>
        <dbReference type="Proteomes" id="UP000187455"/>
    </source>
</evidence>